<dbReference type="EMBL" id="JAEUBD010000095">
    <property type="protein sequence ID" value="KAH3677733.1"/>
    <property type="molecule type" value="Genomic_DNA"/>
</dbReference>
<evidence type="ECO:0000256" key="5">
    <source>
        <dbReference type="ARBA" id="ARBA00022989"/>
    </source>
</evidence>
<sequence>MAKMFIKSRALTDKHKILNKPLTRASLNAYNQQQKGFNHRFAKIPRPHQNVHYAKTSIFAAATIKVSLPRSFSTYHGLRNANLIAGTRELLKKRQFSTKARFSSRLKRVKFRSWFTLTSVSLIFFGVVSRNFIDDDDTREVKESQVKRSHSIGSWPLYIYSRLPLNSLSRLWGQLNSIDLPVWLRSPSFKLYSLIFGVNLEEMADPDLTHYKNLAEFFCRPIKPEKRPVDTSATLCAPCDGKVLKFGIVEEDGGIEQVKGITYKVDALLGTHDAPKVEAPPQQFDLERTRKEAHFIDLHGDVKTLTYKKEGDQSFVHPSTSRILSVSRTLVGAEGHKESNRLFYAVIYLAPGDYHRFHSPVEWVATLRRHFVGQLYSVAPYFQRTLQNLFILNERVAILGYWKYGFFSMTPVGATNVGSIKLNFDTHLATNEVYEHEIYSKDKLNQALTEKYKVQERKKLKRDTCYEATYANASKILHGIPLFRGEEMGGFKLGSTIVLVFEAPPNFQFDLQENQQVLMGQGIGRIEN</sequence>
<keyword evidence="11 12" id="KW-0670">Pyruvate</keyword>
<feature type="topological domain" description="Mitochondrial intermembrane" evidence="12">
    <location>
        <begin position="134"/>
        <end position="528"/>
    </location>
</feature>
<comment type="pathway">
    <text evidence="12">Phospholipid metabolism; phosphatidylethanolamine biosynthesis; phosphatidylethanolamine from CDP-diacylglycerol: step 2/2.</text>
</comment>
<dbReference type="AlphaFoldDB" id="A0A9P8TFK3"/>
<evidence type="ECO:0000256" key="10">
    <source>
        <dbReference type="ARBA" id="ARBA00023264"/>
    </source>
</evidence>
<comment type="pathway">
    <text evidence="1">Lipid metabolism.</text>
</comment>
<keyword evidence="10 12" id="KW-1208">Phospholipid metabolism</keyword>
<evidence type="ECO:0000256" key="11">
    <source>
        <dbReference type="ARBA" id="ARBA00023317"/>
    </source>
</evidence>
<feature type="topological domain" description="Mitochondrial matrix" evidence="12">
    <location>
        <begin position="1"/>
        <end position="114"/>
    </location>
</feature>
<feature type="active site" description="Schiff-base intermediate with substrate; via pyruvic acid; for decarboxylase activity" evidence="12">
    <location>
        <position position="495"/>
    </location>
</feature>
<evidence type="ECO:0000256" key="1">
    <source>
        <dbReference type="ARBA" id="ARBA00005189"/>
    </source>
</evidence>
<organism evidence="13 14">
    <name type="scientific">Ogataea polymorpha</name>
    <dbReference type="NCBI Taxonomy" id="460523"/>
    <lineage>
        <taxon>Eukaryota</taxon>
        <taxon>Fungi</taxon>
        <taxon>Dikarya</taxon>
        <taxon>Ascomycota</taxon>
        <taxon>Saccharomycotina</taxon>
        <taxon>Pichiomycetes</taxon>
        <taxon>Pichiales</taxon>
        <taxon>Pichiaceae</taxon>
        <taxon>Ogataea</taxon>
    </lineage>
</organism>
<comment type="caution">
    <text evidence="13">The sequence shown here is derived from an EMBL/GenBank/DDBJ whole genome shotgun (WGS) entry which is preliminary data.</text>
</comment>
<feature type="chain" id="PRO_5040554933" description="Phosphatidylserine decarboxylase 1 beta chain" evidence="12">
    <location>
        <begin position="1"/>
        <end position="494"/>
    </location>
</feature>
<keyword evidence="14" id="KW-1185">Reference proteome</keyword>
<feature type="active site" description="Charge relay system; for autoendoproteolytic cleavage activity" evidence="12">
    <location>
        <position position="240"/>
    </location>
</feature>
<dbReference type="NCBIfam" id="TIGR00163">
    <property type="entry name" value="PS_decarb"/>
    <property type="match status" value="1"/>
</dbReference>
<keyword evidence="4 12" id="KW-0210">Decarboxylase</keyword>
<evidence type="ECO:0000256" key="9">
    <source>
        <dbReference type="ARBA" id="ARBA00023239"/>
    </source>
</evidence>
<reference evidence="13" key="1">
    <citation type="journal article" date="2021" name="Open Biol.">
        <title>Shared evolutionary footprints suggest mitochondrial oxidative damage underlies multiple complex I losses in fungi.</title>
        <authorList>
            <person name="Schikora-Tamarit M.A."/>
            <person name="Marcet-Houben M."/>
            <person name="Nosek J."/>
            <person name="Gabaldon T."/>
        </authorList>
    </citation>
    <scope>NUCLEOTIDE SEQUENCE</scope>
    <source>
        <strain evidence="13">NCAIM Y.01608</strain>
    </source>
</reference>
<evidence type="ECO:0000256" key="4">
    <source>
        <dbReference type="ARBA" id="ARBA00022793"/>
    </source>
</evidence>
<evidence type="ECO:0000256" key="12">
    <source>
        <dbReference type="HAMAP-Rule" id="MF_03208"/>
    </source>
</evidence>
<gene>
    <name evidence="12" type="primary">PSD1</name>
    <name evidence="13" type="ORF">OGATHE_000387</name>
</gene>
<keyword evidence="3 12" id="KW-0812">Transmembrane</keyword>
<keyword evidence="12" id="KW-0999">Mitochondrion inner membrane</keyword>
<keyword evidence="9 12" id="KW-0456">Lyase</keyword>
<comment type="catalytic activity">
    <reaction evidence="12">
        <text>a 1,2-diacyl-sn-glycero-3-phospho-L-serine + H(+) = a 1,2-diacyl-sn-glycero-3-phosphoethanolamine + CO2</text>
        <dbReference type="Rhea" id="RHEA:20828"/>
        <dbReference type="ChEBI" id="CHEBI:15378"/>
        <dbReference type="ChEBI" id="CHEBI:16526"/>
        <dbReference type="ChEBI" id="CHEBI:57262"/>
        <dbReference type="ChEBI" id="CHEBI:64612"/>
        <dbReference type="EC" id="4.1.1.65"/>
    </reaction>
</comment>
<evidence type="ECO:0000256" key="7">
    <source>
        <dbReference type="ARBA" id="ARBA00023136"/>
    </source>
</evidence>
<dbReference type="InterPro" id="IPR003817">
    <property type="entry name" value="PS_Dcarbxylase"/>
</dbReference>
<comment type="subcellular location">
    <molecule>Phosphatidylserine decarboxylase 1 alpha chain</molecule>
    <subcellularLocation>
        <location evidence="12">Mitochondrion inner membrane</location>
        <topology evidence="12">Peripheral membrane protein</topology>
        <orientation evidence="12">Intermembrane side</orientation>
    </subcellularLocation>
    <text evidence="12">Anchored to the mitochondrial inner membrane through its interaction with the integral membrane beta chain.</text>
</comment>
<accession>A0A9P8TFK3</accession>
<protein>
    <recommendedName>
        <fullName evidence="12">Phosphatidylserine decarboxylase proenzyme 1, mitochondrial</fullName>
        <ecNumber evidence="12">4.1.1.65</ecNumber>
    </recommendedName>
    <component>
        <recommendedName>
            <fullName evidence="12">Phosphatidylserine decarboxylase 1 beta chain</fullName>
        </recommendedName>
    </component>
    <component>
        <recommendedName>
            <fullName evidence="12">Phosphatidylserine decarboxylase 1 alpha chain</fullName>
        </recommendedName>
    </component>
</protein>
<feature type="site" description="Cleavage (non-hydrolytic); by autocatalysis" evidence="12">
    <location>
        <begin position="494"/>
        <end position="495"/>
    </location>
</feature>
<dbReference type="InterPro" id="IPR033177">
    <property type="entry name" value="PSD-B"/>
</dbReference>
<evidence type="ECO:0000256" key="6">
    <source>
        <dbReference type="ARBA" id="ARBA00023098"/>
    </source>
</evidence>
<keyword evidence="2 12" id="KW-0444">Lipid biosynthesis</keyword>
<dbReference type="GO" id="GO:0006646">
    <property type="term" value="P:phosphatidylethanolamine biosynthetic process"/>
    <property type="evidence" value="ECO:0007669"/>
    <property type="project" value="UniProtKB-UniRule"/>
</dbReference>
<evidence type="ECO:0000256" key="8">
    <source>
        <dbReference type="ARBA" id="ARBA00023209"/>
    </source>
</evidence>
<evidence type="ECO:0000313" key="13">
    <source>
        <dbReference type="EMBL" id="KAH3677733.1"/>
    </source>
</evidence>
<comment type="cofactor">
    <cofactor evidence="12">
        <name>pyruvate</name>
        <dbReference type="ChEBI" id="CHEBI:15361"/>
    </cofactor>
    <text evidence="12">Binds 1 pyruvoyl group covalently per subunit.</text>
</comment>
<dbReference type="OrthoDB" id="4330at2759"/>
<comment type="subunit">
    <text evidence="12">Heterodimer of a large membrane-associated beta subunit and a small pyruvoyl-containing alpha subunit.</text>
</comment>
<keyword evidence="12" id="KW-0496">Mitochondrion</keyword>
<feature type="modified residue" description="Pyruvic acid (Ser); by autocatalysis" evidence="12">
    <location>
        <position position="495"/>
    </location>
</feature>
<dbReference type="PANTHER" id="PTHR10067">
    <property type="entry name" value="PHOSPHATIDYLSERINE DECARBOXYLASE"/>
    <property type="match status" value="1"/>
</dbReference>
<comment type="PTM">
    <text evidence="12">Is synthesized initially as an inactive proenzyme. Formation of the active enzyme involves a self-maturation process in which the active site pyruvoyl group is generated from an internal serine residue via an autocatalytic post-translational modification. Two non-identical subunits are generated from the proenzyme in this reaction, and the pyruvate is formed at the N-terminus of the alpha chain, which is derived from the carboxyl end of the proenzyme. The autoendoproteolytic cleavage occurs by a canonical serine protease mechanism, in which the side chain hydroxyl group of the serine supplies its oxygen atom to form the C-terminus of the beta chain, while the remainder of the serine residue undergoes an oxidative deamination to produce ammonia and the pyruvoyl prosthetic group on the alpha chain. During this reaction, the Ser that is part of the protease active site of the proenzyme becomes the pyruvoyl prosthetic group, which constitutes an essential element of the active site of the mature decarboxylase.</text>
</comment>
<evidence type="ECO:0000313" key="14">
    <source>
        <dbReference type="Proteomes" id="UP000788993"/>
    </source>
</evidence>
<dbReference type="GO" id="GO:0004609">
    <property type="term" value="F:phosphatidylserine decarboxylase activity"/>
    <property type="evidence" value="ECO:0007669"/>
    <property type="project" value="UniProtKB-UniRule"/>
</dbReference>
<dbReference type="InterPro" id="IPR033661">
    <property type="entry name" value="PSD_type1_euk"/>
</dbReference>
<feature type="chain" id="PRO_5040554934" description="Phosphatidylserine decarboxylase 1 alpha chain" evidence="12">
    <location>
        <begin position="495"/>
        <end position="528"/>
    </location>
</feature>
<feature type="active site" description="Charge relay system; for autoendoproteolytic cleavage activity" evidence="12">
    <location>
        <position position="358"/>
    </location>
</feature>
<keyword evidence="8 12" id="KW-0594">Phospholipid biosynthesis</keyword>
<comment type="function">
    <text evidence="12">Catalyzes the formation of phosphatidylethanolamine (PtdEtn) from phosphatidylserine (PtdSer). Plays a central role in phospholipid metabolism and in the interorganelle trafficking of phosphatidylserine.</text>
</comment>
<keyword evidence="6 12" id="KW-0443">Lipid metabolism</keyword>
<name>A0A9P8TFK3_9ASCO</name>
<reference evidence="13" key="2">
    <citation type="submission" date="2021-01" db="EMBL/GenBank/DDBJ databases">
        <authorList>
            <person name="Schikora-Tamarit M.A."/>
        </authorList>
    </citation>
    <scope>NUCLEOTIDE SEQUENCE</scope>
    <source>
        <strain evidence="13">NCAIM Y.01608</strain>
    </source>
</reference>
<evidence type="ECO:0000256" key="2">
    <source>
        <dbReference type="ARBA" id="ARBA00022516"/>
    </source>
</evidence>
<comment type="subcellular location">
    <molecule>Phosphatidylserine decarboxylase 1 beta chain</molecule>
    <subcellularLocation>
        <location evidence="12">Mitochondrion inner membrane</location>
        <topology evidence="12">Single-pass membrane protein</topology>
        <orientation evidence="12">Intermembrane side</orientation>
    </subcellularLocation>
</comment>
<keyword evidence="5 12" id="KW-1133">Transmembrane helix</keyword>
<keyword evidence="7 12" id="KW-0472">Membrane</keyword>
<dbReference type="GO" id="GO:0016540">
    <property type="term" value="P:protein autoprocessing"/>
    <property type="evidence" value="ECO:0007669"/>
    <property type="project" value="UniProtKB-UniRule"/>
</dbReference>
<comment type="similarity">
    <text evidence="12">Belongs to the phosphatidylserine decarboxylase family. PSD-B subfamily. Eukaryotic type I sub-subfamily.</text>
</comment>
<dbReference type="Proteomes" id="UP000788993">
    <property type="component" value="Unassembled WGS sequence"/>
</dbReference>
<dbReference type="GO" id="GO:0005743">
    <property type="term" value="C:mitochondrial inner membrane"/>
    <property type="evidence" value="ECO:0007669"/>
    <property type="project" value="UniProtKB-SubCell"/>
</dbReference>
<proteinExistence type="inferred from homology"/>
<keyword evidence="12" id="KW-0865">Zymogen</keyword>
<dbReference type="HAMAP" id="MF_03208">
    <property type="entry name" value="PS_decarb_PSD_B_type1_euk"/>
    <property type="match status" value="1"/>
</dbReference>
<evidence type="ECO:0000256" key="3">
    <source>
        <dbReference type="ARBA" id="ARBA00022692"/>
    </source>
</evidence>
<dbReference type="EC" id="4.1.1.65" evidence="12"/>
<feature type="active site" description="Charge relay system; for autoendoproteolytic cleavage activity" evidence="12">
    <location>
        <position position="495"/>
    </location>
</feature>
<dbReference type="PANTHER" id="PTHR10067:SF6">
    <property type="entry name" value="PHOSPHATIDYLSERINE DECARBOXYLASE PROENZYME, MITOCHONDRIAL"/>
    <property type="match status" value="1"/>
</dbReference>
<dbReference type="Pfam" id="PF02666">
    <property type="entry name" value="PS_Dcarbxylase"/>
    <property type="match status" value="2"/>
</dbReference>